<name>A0A2M8P2C1_9CHLR</name>
<gene>
    <name evidence="3" type="ORF">CUN51_01725</name>
</gene>
<dbReference type="PANTHER" id="PTHR43316:SF3">
    <property type="entry name" value="HALOACID DEHALOGENASE, TYPE II (AFU_ORTHOLOGUE AFUA_2G07750)-RELATED"/>
    <property type="match status" value="1"/>
</dbReference>
<dbReference type="Pfam" id="PF12867">
    <property type="entry name" value="DinB_2"/>
    <property type="match status" value="1"/>
</dbReference>
<dbReference type="InterPro" id="IPR036412">
    <property type="entry name" value="HAD-like_sf"/>
</dbReference>
<dbReference type="Gene3D" id="1.20.120.450">
    <property type="entry name" value="dinb family like domain"/>
    <property type="match status" value="1"/>
</dbReference>
<evidence type="ECO:0000256" key="1">
    <source>
        <dbReference type="ARBA" id="ARBA00022801"/>
    </source>
</evidence>
<dbReference type="GO" id="GO:0016787">
    <property type="term" value="F:hydrolase activity"/>
    <property type="evidence" value="ECO:0007669"/>
    <property type="project" value="UniProtKB-KW"/>
</dbReference>
<evidence type="ECO:0000259" key="2">
    <source>
        <dbReference type="Pfam" id="PF12867"/>
    </source>
</evidence>
<keyword evidence="1" id="KW-0378">Hydrolase</keyword>
<dbReference type="SUPFAM" id="SSF109854">
    <property type="entry name" value="DinB/YfiT-like putative metalloenzymes"/>
    <property type="match status" value="1"/>
</dbReference>
<dbReference type="InterPro" id="IPR024775">
    <property type="entry name" value="DinB-like"/>
</dbReference>
<organism evidence="3 4">
    <name type="scientific">Candidatus Thermofonsia Clade 1 bacterium</name>
    <dbReference type="NCBI Taxonomy" id="2364210"/>
    <lineage>
        <taxon>Bacteria</taxon>
        <taxon>Bacillati</taxon>
        <taxon>Chloroflexota</taxon>
        <taxon>Candidatus Thermofontia</taxon>
        <taxon>Candidatus Thermofonsia Clade 1</taxon>
    </lineage>
</organism>
<sequence>MIKIVLFDLDGTLVRVDTDAFVREYIRLLSEALAQTLQQPAESFASAIRAAIRAVVADLDPSCNNRAVFERTFTEALAMPLDSLREAFERAQAAIFPSLAPFFAPDPAAVPLLHRLLEREIAVAIVTNPVFSLETIHQRMIWGGLPLDLPYALITNLDELHFAKPQPHLYEEVLARTGYEPDQAIMVGDDFQNDIASTRAIGMHAYWLNGAQTLATFADEVENGLLERLARQPLPFEGREQVMPRLLGNTAALFGMVDATPSRVWHMRPDPDEWSPLEVVHHLRESERTVQRPRLRRIAEEDNPFLPTPPQPFRPNSLTLTETAQEIAADFWRERAQTLAFLEQLPPEAWARPARHAIFGPTTLLEMAHFTARHDRLHLNQLCQTVGKCQAD</sequence>
<dbReference type="SFLD" id="SFLDS00003">
    <property type="entry name" value="Haloacid_Dehalogenase"/>
    <property type="match status" value="1"/>
</dbReference>
<dbReference type="PANTHER" id="PTHR43316">
    <property type="entry name" value="HYDROLASE, HALOACID DELAHOGENASE-RELATED"/>
    <property type="match status" value="1"/>
</dbReference>
<dbReference type="Proteomes" id="UP000228921">
    <property type="component" value="Unassembled WGS sequence"/>
</dbReference>
<dbReference type="SFLD" id="SFLDG01129">
    <property type="entry name" value="C1.5:_HAD__Beta-PGM__Phosphata"/>
    <property type="match status" value="1"/>
</dbReference>
<dbReference type="Gene3D" id="3.40.50.1000">
    <property type="entry name" value="HAD superfamily/HAD-like"/>
    <property type="match status" value="1"/>
</dbReference>
<protein>
    <recommendedName>
        <fullName evidence="2">DinB-like domain-containing protein</fullName>
    </recommendedName>
</protein>
<proteinExistence type="predicted"/>
<dbReference type="InterPro" id="IPR051540">
    <property type="entry name" value="S-2-haloacid_dehalogenase"/>
</dbReference>
<dbReference type="SUPFAM" id="SSF56784">
    <property type="entry name" value="HAD-like"/>
    <property type="match status" value="1"/>
</dbReference>
<dbReference type="PRINTS" id="PR00413">
    <property type="entry name" value="HADHALOGNASE"/>
</dbReference>
<dbReference type="InterPro" id="IPR034660">
    <property type="entry name" value="DinB/YfiT-like"/>
</dbReference>
<dbReference type="EMBL" id="PGTK01000002">
    <property type="protein sequence ID" value="PJF31684.1"/>
    <property type="molecule type" value="Genomic_DNA"/>
</dbReference>
<evidence type="ECO:0000313" key="4">
    <source>
        <dbReference type="Proteomes" id="UP000228921"/>
    </source>
</evidence>
<dbReference type="InterPro" id="IPR023214">
    <property type="entry name" value="HAD_sf"/>
</dbReference>
<reference evidence="3 4" key="1">
    <citation type="submission" date="2017-11" db="EMBL/GenBank/DDBJ databases">
        <title>Evolution of Phototrophy in the Chloroflexi Phylum Driven by Horizontal Gene Transfer.</title>
        <authorList>
            <person name="Ward L.M."/>
            <person name="Hemp J."/>
            <person name="Shih P.M."/>
            <person name="Mcglynn S.E."/>
            <person name="Fischer W."/>
        </authorList>
    </citation>
    <scope>NUCLEOTIDE SEQUENCE [LARGE SCALE GENOMIC DNA]</scope>
    <source>
        <strain evidence="3">CP2_2F</strain>
    </source>
</reference>
<dbReference type="Pfam" id="PF00702">
    <property type="entry name" value="Hydrolase"/>
    <property type="match status" value="1"/>
</dbReference>
<dbReference type="InterPro" id="IPR006439">
    <property type="entry name" value="HAD-SF_hydro_IA"/>
</dbReference>
<dbReference type="AlphaFoldDB" id="A0A2M8P2C1"/>
<comment type="caution">
    <text evidence="3">The sequence shown here is derived from an EMBL/GenBank/DDBJ whole genome shotgun (WGS) entry which is preliminary data.</text>
</comment>
<accession>A0A2M8P2C1</accession>
<evidence type="ECO:0000313" key="3">
    <source>
        <dbReference type="EMBL" id="PJF31684.1"/>
    </source>
</evidence>
<feature type="domain" description="DinB-like" evidence="2">
    <location>
        <begin position="251"/>
        <end position="382"/>
    </location>
</feature>